<organism evidence="1 2">
    <name type="scientific">Eretmocerus hayati</name>
    <dbReference type="NCBI Taxonomy" id="131215"/>
    <lineage>
        <taxon>Eukaryota</taxon>
        <taxon>Metazoa</taxon>
        <taxon>Ecdysozoa</taxon>
        <taxon>Arthropoda</taxon>
        <taxon>Hexapoda</taxon>
        <taxon>Insecta</taxon>
        <taxon>Pterygota</taxon>
        <taxon>Neoptera</taxon>
        <taxon>Endopterygota</taxon>
        <taxon>Hymenoptera</taxon>
        <taxon>Apocrita</taxon>
        <taxon>Proctotrupomorpha</taxon>
        <taxon>Chalcidoidea</taxon>
        <taxon>Aphelinidae</taxon>
        <taxon>Aphelininae</taxon>
        <taxon>Eretmocerus</taxon>
    </lineage>
</organism>
<proteinExistence type="predicted"/>
<name>A0ACC2NWM2_9HYME</name>
<dbReference type="Proteomes" id="UP001239111">
    <property type="component" value="Chromosome 2"/>
</dbReference>
<dbReference type="EMBL" id="CM056742">
    <property type="protein sequence ID" value="KAJ8675258.1"/>
    <property type="molecule type" value="Genomic_DNA"/>
</dbReference>
<sequence length="388" mass="44790">MLKRCGYLDDPRWKWNFNMKDFYSFCLNKGDAIESPEFKINMPDDGKELEWLLRFYPKGTLNSEKECDHGSIMLVSLNKNQVWVRFKLLITMISCNGWPNVEYEYDTRAEGKFFFYRGCQRGDEHVRNFLNSLSLLTSAGNPLYRFEVKLNVSEIKCKNDGGQLDSVATENDHNKCTLLSLKNVSGDRDVEPKESEIVCKCNVKQNQEFFKTERNQLLKIIQDGSFGDVSIFVDGKKFRAHRVLLSSQSEKLAKIFDNYTCGQRNASVTIDDVNHQVFAEILRFIYFNEIQEIGKYAKGLFAVAEKYSMQALSKFCEEEVSKNVTCENAIEYLDLVDQFDLEELKKVVIEFVASNFKIISKSSSFASLENMKSSLLFELIQVMGSRTQ</sequence>
<reference evidence="1" key="1">
    <citation type="submission" date="2023-04" db="EMBL/GenBank/DDBJ databases">
        <title>A chromosome-level genome assembly of the parasitoid wasp Eretmocerus hayati.</title>
        <authorList>
            <person name="Zhong Y."/>
            <person name="Liu S."/>
            <person name="Liu Y."/>
        </authorList>
    </citation>
    <scope>NUCLEOTIDE SEQUENCE</scope>
    <source>
        <strain evidence="1">ZJU_SS_LIU_2023</strain>
    </source>
</reference>
<evidence type="ECO:0000313" key="2">
    <source>
        <dbReference type="Proteomes" id="UP001239111"/>
    </source>
</evidence>
<protein>
    <submittedName>
        <fullName evidence="1">Uncharacterized protein</fullName>
    </submittedName>
</protein>
<evidence type="ECO:0000313" key="1">
    <source>
        <dbReference type="EMBL" id="KAJ8675258.1"/>
    </source>
</evidence>
<gene>
    <name evidence="1" type="ORF">QAD02_011044</name>
</gene>
<keyword evidence="2" id="KW-1185">Reference proteome</keyword>
<comment type="caution">
    <text evidence="1">The sequence shown here is derived from an EMBL/GenBank/DDBJ whole genome shotgun (WGS) entry which is preliminary data.</text>
</comment>
<accession>A0ACC2NWM2</accession>